<keyword evidence="1" id="KW-0812">Transmembrane</keyword>
<dbReference type="RefSeq" id="WP_017039956.1">
    <property type="nucleotide sequence ID" value="NZ_AJYQ02000114.1"/>
</dbReference>
<keyword evidence="1" id="KW-1133">Transmembrane helix</keyword>
<feature type="transmembrane region" description="Helical" evidence="1">
    <location>
        <begin position="6"/>
        <end position="25"/>
    </location>
</feature>
<dbReference type="AlphaFoldDB" id="A0A1E5BCJ0"/>
<dbReference type="STRING" id="1187848.A1QO_11445"/>
<protein>
    <recommendedName>
        <fullName evidence="4">MotA/TolQ/ExbB proton channel domain-containing protein</fullName>
    </recommendedName>
</protein>
<organism evidence="2 3">
    <name type="scientific">Vibrio genomosp. F10 str. ZF-129</name>
    <dbReference type="NCBI Taxonomy" id="1187848"/>
    <lineage>
        <taxon>Bacteria</taxon>
        <taxon>Pseudomonadati</taxon>
        <taxon>Pseudomonadota</taxon>
        <taxon>Gammaproteobacteria</taxon>
        <taxon>Vibrionales</taxon>
        <taxon>Vibrionaceae</taxon>
        <taxon>Vibrio</taxon>
    </lineage>
</organism>
<evidence type="ECO:0000313" key="3">
    <source>
        <dbReference type="Proteomes" id="UP000094741"/>
    </source>
</evidence>
<name>A0A1E5BCJ0_9VIBR</name>
<evidence type="ECO:0000313" key="2">
    <source>
        <dbReference type="EMBL" id="OEE32327.1"/>
    </source>
</evidence>
<comment type="caution">
    <text evidence="2">The sequence shown here is derived from an EMBL/GenBank/DDBJ whole genome shotgun (WGS) entry which is preliminary data.</text>
</comment>
<keyword evidence="1" id="KW-0472">Membrane</keyword>
<dbReference type="OrthoDB" id="5901855at2"/>
<evidence type="ECO:0000256" key="1">
    <source>
        <dbReference type="SAM" id="Phobius"/>
    </source>
</evidence>
<reference evidence="2 3" key="1">
    <citation type="journal article" date="2012" name="Science">
        <title>Ecological populations of bacteria act as socially cohesive units of antibiotic production and resistance.</title>
        <authorList>
            <person name="Cordero O.X."/>
            <person name="Wildschutte H."/>
            <person name="Kirkup B."/>
            <person name="Proehl S."/>
            <person name="Ngo L."/>
            <person name="Hussain F."/>
            <person name="Le Roux F."/>
            <person name="Mincer T."/>
            <person name="Polz M.F."/>
        </authorList>
    </citation>
    <scope>NUCLEOTIDE SEQUENCE [LARGE SCALE GENOMIC DNA]</scope>
    <source>
        <strain evidence="2 3">ZF-129</strain>
    </source>
</reference>
<feature type="transmembrane region" description="Helical" evidence="1">
    <location>
        <begin position="188"/>
        <end position="213"/>
    </location>
</feature>
<dbReference type="eggNOG" id="COG2959">
    <property type="taxonomic scope" value="Bacteria"/>
</dbReference>
<evidence type="ECO:0008006" key="4">
    <source>
        <dbReference type="Google" id="ProtNLM"/>
    </source>
</evidence>
<accession>A0A1E5BCJ0</accession>
<sequence>MNTIFQDPMTITFSLIIVIIALLAAKNLHAATKGLLTQLNEVNTTLKGLTHQHEYDDEGELIETNWKPNSTTIAYQNYDKMSNAIVSANCLKSPWEEFQRSMQLPNKDYVLDSDEAPALRNTIQVKSLFDISNIVEPYLNVRLYTSAPNILTGLGLLFTFVGLMIGIGEASVGLSSSDIDDAKQSLNPLLSGASIAFTTSVVGLLLSMIFSVFEKSQFYKLEKAVKEFSDYLATHIDIVDADKLAAMQLHATESQTKALSDFQLDQQRITDETITRVSKEFRETLLQSAGSEIKELGSLLSEMNEKLESNITRFTDSQERMQSVTESLTTSIEESFGKVTGQLVESVNSMGAREGERVQQVIDSFREVMIEIESAHQSSSEQIQRSAEQATASTFAQVEKLSSEALPSMISGISATLEHSLDGMLGKVQAADSSMNNLVDQFYKTIEMQRVMTKEVSGNIEVMGRLQSQSNGSLEHVSNMLGQLNESSNKLLDANSKASETAQLYSMTLDSVNSATNKNIENAQAMNIAMKSIKEAISQQASQSAEFEGRLNNVFEGLKGGLSDYAEQANTHLKSLDYYSAEVTGNLVTATNELRSTVEDIAALRVKEAV</sequence>
<gene>
    <name evidence="2" type="ORF">A1QO_11445</name>
</gene>
<dbReference type="Proteomes" id="UP000094741">
    <property type="component" value="Unassembled WGS sequence"/>
</dbReference>
<proteinExistence type="predicted"/>
<feature type="transmembrane region" description="Helical" evidence="1">
    <location>
        <begin position="150"/>
        <end position="168"/>
    </location>
</feature>
<dbReference type="EMBL" id="AJYQ02000114">
    <property type="protein sequence ID" value="OEE32327.1"/>
    <property type="molecule type" value="Genomic_DNA"/>
</dbReference>